<feature type="region of interest" description="Disordered" evidence="1">
    <location>
        <begin position="65"/>
        <end position="117"/>
    </location>
</feature>
<reference evidence="2" key="1">
    <citation type="submission" date="2021-01" db="EMBL/GenBank/DDBJ databases">
        <authorList>
            <person name="Corre E."/>
            <person name="Pelletier E."/>
            <person name="Niang G."/>
            <person name="Scheremetjew M."/>
            <person name="Finn R."/>
            <person name="Kale V."/>
            <person name="Holt S."/>
            <person name="Cochrane G."/>
            <person name="Meng A."/>
            <person name="Brown T."/>
            <person name="Cohen L."/>
        </authorList>
    </citation>
    <scope>NUCLEOTIDE SEQUENCE</scope>
    <source>
        <strain evidence="2">CCMP1594</strain>
    </source>
</reference>
<dbReference type="AlphaFoldDB" id="A0A7S4CGA0"/>
<feature type="compositionally biased region" description="Polar residues" evidence="1">
    <location>
        <begin position="1"/>
        <end position="15"/>
    </location>
</feature>
<gene>
    <name evidence="2" type="ORF">EGYM00163_LOCUS7481</name>
</gene>
<feature type="region of interest" description="Disordered" evidence="1">
    <location>
        <begin position="1"/>
        <end position="51"/>
    </location>
</feature>
<sequence length="117" mass="12444">MKANTPGQIPHTNPNGGPRAQPCRLHGNSNLGAVASRGSGWPQDPKSWRVFPKGSKDVAELWRDAPQQGKYGAHPFDVAGRKPMSIGSDPRQKADRNTPKGPLQIGSSCGGTLPPWA</sequence>
<organism evidence="2">
    <name type="scientific">Eutreptiella gymnastica</name>
    <dbReference type="NCBI Taxonomy" id="73025"/>
    <lineage>
        <taxon>Eukaryota</taxon>
        <taxon>Discoba</taxon>
        <taxon>Euglenozoa</taxon>
        <taxon>Euglenida</taxon>
        <taxon>Spirocuta</taxon>
        <taxon>Euglenophyceae</taxon>
        <taxon>Eutreptiales</taxon>
        <taxon>Eutreptiaceae</taxon>
        <taxon>Eutreptiella</taxon>
    </lineage>
</organism>
<evidence type="ECO:0000313" key="2">
    <source>
        <dbReference type="EMBL" id="CAE0796361.1"/>
    </source>
</evidence>
<name>A0A7S4CGA0_9EUGL</name>
<evidence type="ECO:0000256" key="1">
    <source>
        <dbReference type="SAM" id="MobiDB-lite"/>
    </source>
</evidence>
<proteinExistence type="predicted"/>
<dbReference type="EMBL" id="HBJA01023263">
    <property type="protein sequence ID" value="CAE0796361.1"/>
    <property type="molecule type" value="Transcribed_RNA"/>
</dbReference>
<accession>A0A7S4CGA0</accession>
<protein>
    <submittedName>
        <fullName evidence="2">Uncharacterized protein</fullName>
    </submittedName>
</protein>